<dbReference type="PANTHER" id="PTHR33116:SF87">
    <property type="entry name" value="OS01G0158850 PROTEIN"/>
    <property type="match status" value="1"/>
</dbReference>
<dbReference type="EMBL" id="JAUUTY010000003">
    <property type="protein sequence ID" value="KAK1660776.1"/>
    <property type="molecule type" value="Genomic_DNA"/>
</dbReference>
<protein>
    <recommendedName>
        <fullName evidence="1">Reverse transcriptase domain-containing protein</fullName>
    </recommendedName>
</protein>
<keyword evidence="3" id="KW-1185">Reference proteome</keyword>
<dbReference type="AlphaFoldDB" id="A0AAD8WGD5"/>
<name>A0AAD8WGD5_LOLMU</name>
<dbReference type="Proteomes" id="UP001231189">
    <property type="component" value="Unassembled WGS sequence"/>
</dbReference>
<comment type="caution">
    <text evidence="2">The sequence shown here is derived from an EMBL/GenBank/DDBJ whole genome shotgun (WGS) entry which is preliminary data.</text>
</comment>
<proteinExistence type="predicted"/>
<evidence type="ECO:0000313" key="2">
    <source>
        <dbReference type="EMBL" id="KAK1660776.1"/>
    </source>
</evidence>
<organism evidence="2 3">
    <name type="scientific">Lolium multiflorum</name>
    <name type="common">Italian ryegrass</name>
    <name type="synonym">Lolium perenne subsp. multiflorum</name>
    <dbReference type="NCBI Taxonomy" id="4521"/>
    <lineage>
        <taxon>Eukaryota</taxon>
        <taxon>Viridiplantae</taxon>
        <taxon>Streptophyta</taxon>
        <taxon>Embryophyta</taxon>
        <taxon>Tracheophyta</taxon>
        <taxon>Spermatophyta</taxon>
        <taxon>Magnoliopsida</taxon>
        <taxon>Liliopsida</taxon>
        <taxon>Poales</taxon>
        <taxon>Poaceae</taxon>
        <taxon>BOP clade</taxon>
        <taxon>Pooideae</taxon>
        <taxon>Poodae</taxon>
        <taxon>Poeae</taxon>
        <taxon>Poeae Chloroplast Group 2 (Poeae type)</taxon>
        <taxon>Loliodinae</taxon>
        <taxon>Loliinae</taxon>
        <taxon>Lolium</taxon>
    </lineage>
</organism>
<accession>A0AAD8WGD5</accession>
<dbReference type="PROSITE" id="PS50878">
    <property type="entry name" value="RT_POL"/>
    <property type="match status" value="1"/>
</dbReference>
<dbReference type="InterPro" id="IPR000477">
    <property type="entry name" value="RT_dom"/>
</dbReference>
<evidence type="ECO:0000313" key="3">
    <source>
        <dbReference type="Proteomes" id="UP001231189"/>
    </source>
</evidence>
<feature type="domain" description="Reverse transcriptase" evidence="1">
    <location>
        <begin position="1"/>
        <end position="137"/>
    </location>
</feature>
<dbReference type="PANTHER" id="PTHR33116">
    <property type="entry name" value="REVERSE TRANSCRIPTASE ZINC-BINDING DOMAIN-CONTAINING PROTEIN-RELATED-RELATED"/>
    <property type="match status" value="1"/>
</dbReference>
<gene>
    <name evidence="2" type="ORF">QYE76_048935</name>
</gene>
<sequence>MSSLMEFLVVGSSAGAVYGKATPLYLFLFNIIVDVLQLMILQASREGLLLHPFVDDLTYHVIQYADDTLIVIRAIPQHVVNLKKILDDFSVATGLTINFHKSNFVPIKTTSAAALSMANSFGCAISSFPKTYLGLPLSTYKLRKKCLPTNERWFRHHLSTSAACPSCCQDEDTEQLLLQCPQARAEVWKYFYPEFDKQGPSNLADLWTSHCQSYATTTITTAIAWSI</sequence>
<reference evidence="2" key="1">
    <citation type="submission" date="2023-07" db="EMBL/GenBank/DDBJ databases">
        <title>A chromosome-level genome assembly of Lolium multiflorum.</title>
        <authorList>
            <person name="Chen Y."/>
            <person name="Copetti D."/>
            <person name="Kolliker R."/>
            <person name="Studer B."/>
        </authorList>
    </citation>
    <scope>NUCLEOTIDE SEQUENCE</scope>
    <source>
        <strain evidence="2">02402/16</strain>
        <tissue evidence="2">Leaf</tissue>
    </source>
</reference>
<evidence type="ECO:0000259" key="1">
    <source>
        <dbReference type="PROSITE" id="PS50878"/>
    </source>
</evidence>